<dbReference type="Pfam" id="PF07973">
    <property type="entry name" value="tRNA_SAD"/>
    <property type="match status" value="1"/>
</dbReference>
<dbReference type="EC" id="6.1.1.3" evidence="13"/>
<dbReference type="Proteomes" id="UP000034097">
    <property type="component" value="Unassembled WGS sequence"/>
</dbReference>
<dbReference type="InterPro" id="IPR018163">
    <property type="entry name" value="Thr/Ala-tRNA-synth_IIc_edit"/>
</dbReference>
<dbReference type="NCBIfam" id="TIGR00418">
    <property type="entry name" value="thrS"/>
    <property type="match status" value="1"/>
</dbReference>
<comment type="subunit">
    <text evidence="13">Homodimer.</text>
</comment>
<dbReference type="CDD" id="cd00771">
    <property type="entry name" value="ThrRS_core"/>
    <property type="match status" value="1"/>
</dbReference>
<keyword evidence="5 13" id="KW-0479">Metal-binding</keyword>
<dbReference type="FunFam" id="3.40.50.800:FF:000001">
    <property type="entry name" value="Threonine--tRNA ligase"/>
    <property type="match status" value="1"/>
</dbReference>
<dbReference type="PATRIC" id="fig|1618402.3.peg.361"/>
<organism evidence="15 16">
    <name type="scientific">Candidatus Collierbacteria bacterium GW2011_GWF1_44_12</name>
    <dbReference type="NCBI Taxonomy" id="1618402"/>
    <lineage>
        <taxon>Bacteria</taxon>
        <taxon>Candidatus Collieribacteriota</taxon>
    </lineage>
</organism>
<dbReference type="InterPro" id="IPR002320">
    <property type="entry name" value="Thr-tRNA-ligase_IIa"/>
</dbReference>
<dbReference type="Pfam" id="PF00587">
    <property type="entry name" value="tRNA-synt_2b"/>
    <property type="match status" value="1"/>
</dbReference>
<gene>
    <name evidence="13" type="primary">thrS</name>
    <name evidence="15" type="ORF">UW26_C0011G0001</name>
</gene>
<dbReference type="AlphaFoldDB" id="A0A0G1GW29"/>
<dbReference type="SUPFAM" id="SSF55186">
    <property type="entry name" value="ThrRS/AlaRS common domain"/>
    <property type="match status" value="1"/>
</dbReference>
<comment type="subcellular location">
    <subcellularLocation>
        <location evidence="13">Cytoplasm</location>
    </subcellularLocation>
</comment>
<comment type="similarity">
    <text evidence="1 13">Belongs to the class-II aminoacyl-tRNA synthetase family.</text>
</comment>
<comment type="caution">
    <text evidence="13">Lacks conserved residue(s) required for the propagation of feature annotation.</text>
</comment>
<accession>A0A0G1GW29</accession>
<evidence type="ECO:0000256" key="10">
    <source>
        <dbReference type="ARBA" id="ARBA00022917"/>
    </source>
</evidence>
<dbReference type="SMART" id="SM00863">
    <property type="entry name" value="tRNA_SAD"/>
    <property type="match status" value="1"/>
</dbReference>
<dbReference type="PANTHER" id="PTHR11451:SF44">
    <property type="entry name" value="THREONINE--TRNA LIGASE, CHLOROPLASTIC_MITOCHONDRIAL 2"/>
    <property type="match status" value="1"/>
</dbReference>
<dbReference type="SUPFAM" id="SSF55681">
    <property type="entry name" value="Class II aaRS and biotin synthetases"/>
    <property type="match status" value="1"/>
</dbReference>
<dbReference type="CDD" id="cd00860">
    <property type="entry name" value="ThrRS_anticodon"/>
    <property type="match status" value="1"/>
</dbReference>
<evidence type="ECO:0000256" key="8">
    <source>
        <dbReference type="ARBA" id="ARBA00022840"/>
    </source>
</evidence>
<dbReference type="GO" id="GO:0005524">
    <property type="term" value="F:ATP binding"/>
    <property type="evidence" value="ECO:0007669"/>
    <property type="project" value="UniProtKB-UniRule"/>
</dbReference>
<dbReference type="GO" id="GO:0006435">
    <property type="term" value="P:threonyl-tRNA aminoacylation"/>
    <property type="evidence" value="ECO:0007669"/>
    <property type="project" value="UniProtKB-UniRule"/>
</dbReference>
<dbReference type="PANTHER" id="PTHR11451">
    <property type="entry name" value="THREONINE-TRNA LIGASE"/>
    <property type="match status" value="1"/>
</dbReference>
<evidence type="ECO:0000256" key="1">
    <source>
        <dbReference type="ARBA" id="ARBA00008226"/>
    </source>
</evidence>
<keyword evidence="11 13" id="KW-0030">Aminoacyl-tRNA synthetase</keyword>
<dbReference type="InterPro" id="IPR033728">
    <property type="entry name" value="ThrRS_core"/>
</dbReference>
<keyword evidence="2 13" id="KW-0963">Cytoplasm</keyword>
<keyword evidence="10 13" id="KW-0648">Protein biosynthesis</keyword>
<keyword evidence="8 13" id="KW-0067">ATP-binding</keyword>
<dbReference type="InterPro" id="IPR047246">
    <property type="entry name" value="ThrRS_anticodon"/>
</dbReference>
<keyword evidence="7 13" id="KW-0862">Zinc</keyword>
<dbReference type="GO" id="GO:0004829">
    <property type="term" value="F:threonine-tRNA ligase activity"/>
    <property type="evidence" value="ECO:0007669"/>
    <property type="project" value="UniProtKB-UniRule"/>
</dbReference>
<reference evidence="15 16" key="1">
    <citation type="journal article" date="2015" name="Nature">
        <title>rRNA introns, odd ribosomes, and small enigmatic genomes across a large radiation of phyla.</title>
        <authorList>
            <person name="Brown C.T."/>
            <person name="Hug L.A."/>
            <person name="Thomas B.C."/>
            <person name="Sharon I."/>
            <person name="Castelle C.J."/>
            <person name="Singh A."/>
            <person name="Wilkins M.J."/>
            <person name="Williams K.H."/>
            <person name="Banfield J.F."/>
        </authorList>
    </citation>
    <scope>NUCLEOTIDE SEQUENCE [LARGE SCALE GENOMIC DNA]</scope>
</reference>
<dbReference type="Gene3D" id="3.30.980.10">
    <property type="entry name" value="Threonyl-trna Synthetase, Chain A, domain 2"/>
    <property type="match status" value="1"/>
</dbReference>
<dbReference type="InterPro" id="IPR036621">
    <property type="entry name" value="Anticodon-bd_dom_sf"/>
</dbReference>
<evidence type="ECO:0000256" key="3">
    <source>
        <dbReference type="ARBA" id="ARBA00022555"/>
    </source>
</evidence>
<dbReference type="SUPFAM" id="SSF52954">
    <property type="entry name" value="Class II aaRS ABD-related"/>
    <property type="match status" value="1"/>
</dbReference>
<evidence type="ECO:0000256" key="6">
    <source>
        <dbReference type="ARBA" id="ARBA00022741"/>
    </source>
</evidence>
<dbReference type="GO" id="GO:0000049">
    <property type="term" value="F:tRNA binding"/>
    <property type="evidence" value="ECO:0007669"/>
    <property type="project" value="UniProtKB-KW"/>
</dbReference>
<evidence type="ECO:0000313" key="15">
    <source>
        <dbReference type="EMBL" id="KKT38850.1"/>
    </source>
</evidence>
<dbReference type="GO" id="GO:0046872">
    <property type="term" value="F:metal ion binding"/>
    <property type="evidence" value="ECO:0007669"/>
    <property type="project" value="UniProtKB-KW"/>
</dbReference>
<name>A0A0G1GW29_9BACT</name>
<dbReference type="InterPro" id="IPR002314">
    <property type="entry name" value="aa-tRNA-synt_IIb"/>
</dbReference>
<evidence type="ECO:0000256" key="2">
    <source>
        <dbReference type="ARBA" id="ARBA00022490"/>
    </source>
</evidence>
<keyword evidence="9 13" id="KW-0694">RNA-binding</keyword>
<feature type="domain" description="Aminoacyl-transfer RNA synthetases class-II family profile" evidence="14">
    <location>
        <begin position="289"/>
        <end position="555"/>
    </location>
</feature>
<dbReference type="Gene3D" id="3.30.930.10">
    <property type="entry name" value="Bira Bifunctional Protein, Domain 2"/>
    <property type="match status" value="1"/>
</dbReference>
<keyword evidence="6 13" id="KW-0547">Nucleotide-binding</keyword>
<dbReference type="PROSITE" id="PS50862">
    <property type="entry name" value="AA_TRNA_LIGASE_II"/>
    <property type="match status" value="1"/>
</dbReference>
<dbReference type="InterPro" id="IPR012947">
    <property type="entry name" value="tRNA_SAD"/>
</dbReference>
<evidence type="ECO:0000256" key="5">
    <source>
        <dbReference type="ARBA" id="ARBA00022723"/>
    </source>
</evidence>
<sequence>MGDYTPYNMIIQVWCIMNQQVNCPCDRATNPGRTGTLGQSELIKWSNTQAGWNHPKGFLQIRALFCYLIKYMENKLYALRHSAEHILTQAMENLWPGKIVKAMGPAIETGFYFDFEALDDLKITEADFSKIEKEMARIVNQNLPITKEIVNEEEARRLFEGNPYKMEWIEKAIAENEEISVYWTGEPRKEGSFVDLCAGPHISSTGEVKVFKLLSIAGAYWHGDENLKMLTRVYGAAFESKEELDKYIWQIEEAKKRDHRKLGRELDLFTFSELVGSGFPLYTPRGTLVRRLLNEYVEQMQTAEGYQQVWTPQVGKADLFKTSGHYDKYKGDMFRVTSNYSDEEFYLKPMNCPQHTQIYASSMRSYRDLPVRMTDFAMLYRDEKPGELSGLARTRSFSQDDCHIFCREDQVDKEIDTALQMTKKIMETFGLKYRYRLSTRDLAHPEKYLGDPETWDRVEKWAVEIMERNNIPYYDGPGEAAFYAPKMDLMATDALGREWQLSTVQIDYVQPARFGLTYVDQDGTEKTPVMIHRAILGSAERFMMVILEHFAGALPLWLSPVQVKVLPISDKTMDYSKKITDELKKAGIRVELNGDADSLGKKIRNAEAEKVPYMLIVGEKEAEAGSVSVRQRGQKDLGIMDLPGFINKVVGEDREKMI</sequence>
<dbReference type="GO" id="GO:0005737">
    <property type="term" value="C:cytoplasm"/>
    <property type="evidence" value="ECO:0007669"/>
    <property type="project" value="UniProtKB-SubCell"/>
</dbReference>
<dbReference type="Gene3D" id="3.40.50.800">
    <property type="entry name" value="Anticodon-binding domain"/>
    <property type="match status" value="1"/>
</dbReference>
<feature type="binding site" evidence="13">
    <location>
        <position position="352"/>
    </location>
    <ligand>
        <name>Zn(2+)</name>
        <dbReference type="ChEBI" id="CHEBI:29105"/>
        <note>catalytic</note>
    </ligand>
</feature>
<dbReference type="Pfam" id="PF03129">
    <property type="entry name" value="HGTP_anticodon"/>
    <property type="match status" value="1"/>
</dbReference>
<proteinExistence type="inferred from homology"/>
<dbReference type="InterPro" id="IPR045864">
    <property type="entry name" value="aa-tRNA-synth_II/BPL/LPL"/>
</dbReference>
<evidence type="ECO:0000256" key="12">
    <source>
        <dbReference type="ARBA" id="ARBA00049515"/>
    </source>
</evidence>
<dbReference type="HAMAP" id="MF_00184">
    <property type="entry name" value="Thr_tRNA_synth"/>
    <property type="match status" value="1"/>
</dbReference>
<evidence type="ECO:0000259" key="14">
    <source>
        <dbReference type="PROSITE" id="PS50862"/>
    </source>
</evidence>
<evidence type="ECO:0000256" key="4">
    <source>
        <dbReference type="ARBA" id="ARBA00022598"/>
    </source>
</evidence>
<keyword evidence="3 13" id="KW-0820">tRNA-binding</keyword>
<dbReference type="Gene3D" id="3.30.54.20">
    <property type="match status" value="1"/>
</dbReference>
<evidence type="ECO:0000256" key="13">
    <source>
        <dbReference type="HAMAP-Rule" id="MF_00184"/>
    </source>
</evidence>
<dbReference type="InterPro" id="IPR006195">
    <property type="entry name" value="aa-tRNA-synth_II"/>
</dbReference>
<evidence type="ECO:0000256" key="11">
    <source>
        <dbReference type="ARBA" id="ARBA00023146"/>
    </source>
</evidence>
<feature type="binding site" evidence="13">
    <location>
        <position position="532"/>
    </location>
    <ligand>
        <name>Zn(2+)</name>
        <dbReference type="ChEBI" id="CHEBI:29105"/>
        <note>catalytic</note>
    </ligand>
</feature>
<feature type="binding site" evidence="13">
    <location>
        <position position="403"/>
    </location>
    <ligand>
        <name>Zn(2+)</name>
        <dbReference type="ChEBI" id="CHEBI:29105"/>
        <note>catalytic</note>
    </ligand>
</feature>
<protein>
    <recommendedName>
        <fullName evidence="13">Threonine--tRNA ligase</fullName>
        <ecNumber evidence="13">6.1.1.3</ecNumber>
    </recommendedName>
    <alternativeName>
        <fullName evidence="13">Threonyl-tRNA synthetase</fullName>
        <shortName evidence="13">ThrRS</shortName>
    </alternativeName>
</protein>
<dbReference type="InterPro" id="IPR004154">
    <property type="entry name" value="Anticodon-bd"/>
</dbReference>
<keyword evidence="4 13" id="KW-0436">Ligase</keyword>
<comment type="catalytic activity">
    <reaction evidence="12 13">
        <text>tRNA(Thr) + L-threonine + ATP = L-threonyl-tRNA(Thr) + AMP + diphosphate + H(+)</text>
        <dbReference type="Rhea" id="RHEA:24624"/>
        <dbReference type="Rhea" id="RHEA-COMP:9670"/>
        <dbReference type="Rhea" id="RHEA-COMP:9704"/>
        <dbReference type="ChEBI" id="CHEBI:15378"/>
        <dbReference type="ChEBI" id="CHEBI:30616"/>
        <dbReference type="ChEBI" id="CHEBI:33019"/>
        <dbReference type="ChEBI" id="CHEBI:57926"/>
        <dbReference type="ChEBI" id="CHEBI:78442"/>
        <dbReference type="ChEBI" id="CHEBI:78534"/>
        <dbReference type="ChEBI" id="CHEBI:456215"/>
        <dbReference type="EC" id="6.1.1.3"/>
    </reaction>
</comment>
<evidence type="ECO:0000313" key="16">
    <source>
        <dbReference type="Proteomes" id="UP000034097"/>
    </source>
</evidence>
<comment type="cofactor">
    <cofactor evidence="13">
        <name>Zn(2+)</name>
        <dbReference type="ChEBI" id="CHEBI:29105"/>
    </cofactor>
    <text evidence="13">Binds 1 zinc ion per subunit.</text>
</comment>
<comment type="caution">
    <text evidence="15">The sequence shown here is derived from an EMBL/GenBank/DDBJ whole genome shotgun (WGS) entry which is preliminary data.</text>
</comment>
<dbReference type="PRINTS" id="PR01047">
    <property type="entry name" value="TRNASYNTHTHR"/>
</dbReference>
<dbReference type="EMBL" id="LCHQ01000011">
    <property type="protein sequence ID" value="KKT38850.1"/>
    <property type="molecule type" value="Genomic_DNA"/>
</dbReference>
<dbReference type="FunFam" id="3.30.980.10:FF:000005">
    <property type="entry name" value="Threonyl-tRNA synthetase, mitochondrial"/>
    <property type="match status" value="1"/>
</dbReference>
<evidence type="ECO:0000256" key="7">
    <source>
        <dbReference type="ARBA" id="ARBA00022833"/>
    </source>
</evidence>
<dbReference type="FunFam" id="3.30.930.10:FF:000002">
    <property type="entry name" value="Threonine--tRNA ligase"/>
    <property type="match status" value="1"/>
</dbReference>
<evidence type="ECO:0000256" key="9">
    <source>
        <dbReference type="ARBA" id="ARBA00022884"/>
    </source>
</evidence>